<dbReference type="RefSeq" id="WP_039235169.1">
    <property type="nucleotide sequence ID" value="NZ_JWIR02000018.1"/>
</dbReference>
<dbReference type="EMBL" id="JWIR02000018">
    <property type="protein sequence ID" value="KKB41846.1"/>
    <property type="molecule type" value="Genomic_DNA"/>
</dbReference>
<keyword evidence="2" id="KW-1185">Reference proteome</keyword>
<reference evidence="1" key="1">
    <citation type="submission" date="2015-02" db="EMBL/GenBank/DDBJ databases">
        <title>Genome Assembly of Bacillaceae bacterium MTCC 8252.</title>
        <authorList>
            <person name="Verma A."/>
            <person name="Khatri I."/>
            <person name="Mual P."/>
            <person name="Subramanian S."/>
            <person name="Krishnamurthi S."/>
        </authorList>
    </citation>
    <scope>NUCLEOTIDE SEQUENCE [LARGE SCALE GENOMIC DNA]</scope>
    <source>
        <strain evidence="1">MTCC 8252</strain>
    </source>
</reference>
<gene>
    <name evidence="1" type="ORF">QY95_00464</name>
</gene>
<dbReference type="AlphaFoldDB" id="A0A0F5HP11"/>
<accession>A0A0F5I8J3</accession>
<evidence type="ECO:0000313" key="2">
    <source>
        <dbReference type="Proteomes" id="UP000031563"/>
    </source>
</evidence>
<dbReference type="STRING" id="1221996.QY95_00464"/>
<evidence type="ECO:0000313" key="1">
    <source>
        <dbReference type="EMBL" id="KKB41846.1"/>
    </source>
</evidence>
<organism evidence="1 2">
    <name type="scientific">Bacillus thermotolerans</name>
    <name type="common">Quasibacillus thermotolerans</name>
    <dbReference type="NCBI Taxonomy" id="1221996"/>
    <lineage>
        <taxon>Bacteria</taxon>
        <taxon>Bacillati</taxon>
        <taxon>Bacillota</taxon>
        <taxon>Bacilli</taxon>
        <taxon>Bacillales</taxon>
        <taxon>Bacillaceae</taxon>
        <taxon>Bacillus</taxon>
    </lineage>
</organism>
<proteinExistence type="predicted"/>
<dbReference type="OrthoDB" id="9795864at2"/>
<sequence>MSKLKHFPEDKDTRKVILEKYADEMKLRAGWIVSEANQINESLRHRQSPNSIIRQAMNLLGNAIVILRIVDPIDAGAHKDEQERTKERVELIRKRWPGIPQDPPSGLREVRNDYEQFDARLDQWAAMADINTDPILGQTDIHENLRRFEKDTLYLWDNSVNLSEVVQWAQQVDQAVSE</sequence>
<accession>A0A0F5HP11</accession>
<dbReference type="Proteomes" id="UP000031563">
    <property type="component" value="Unassembled WGS sequence"/>
</dbReference>
<protein>
    <submittedName>
        <fullName evidence="1">Uncharacterized protein</fullName>
    </submittedName>
</protein>
<name>A0A0F5HP11_BACTR</name>
<comment type="caution">
    <text evidence="1">The sequence shown here is derived from an EMBL/GenBank/DDBJ whole genome shotgun (WGS) entry which is preliminary data.</text>
</comment>